<organism evidence="1 2">
    <name type="scientific">Pristionchus entomophagus</name>
    <dbReference type="NCBI Taxonomy" id="358040"/>
    <lineage>
        <taxon>Eukaryota</taxon>
        <taxon>Metazoa</taxon>
        <taxon>Ecdysozoa</taxon>
        <taxon>Nematoda</taxon>
        <taxon>Chromadorea</taxon>
        <taxon>Rhabditida</taxon>
        <taxon>Rhabditina</taxon>
        <taxon>Diplogasteromorpha</taxon>
        <taxon>Diplogasteroidea</taxon>
        <taxon>Neodiplogasteridae</taxon>
        <taxon>Pristionchus</taxon>
    </lineage>
</organism>
<proteinExistence type="predicted"/>
<dbReference type="AlphaFoldDB" id="A0AAV5SF87"/>
<dbReference type="EMBL" id="BTSX01000001">
    <property type="protein sequence ID" value="GMS78351.1"/>
    <property type="molecule type" value="Genomic_DNA"/>
</dbReference>
<reference evidence="1" key="1">
    <citation type="submission" date="2023-10" db="EMBL/GenBank/DDBJ databases">
        <title>Genome assembly of Pristionchus species.</title>
        <authorList>
            <person name="Yoshida K."/>
            <person name="Sommer R.J."/>
        </authorList>
    </citation>
    <scope>NUCLEOTIDE SEQUENCE</scope>
    <source>
        <strain evidence="1">RS0144</strain>
    </source>
</reference>
<protein>
    <submittedName>
        <fullName evidence="1">Uncharacterized protein</fullName>
    </submittedName>
</protein>
<sequence length="66" mass="7302">TKLIILLKSVIVEGAEQMYGQHVMFGLACVVYHGIYEQYSEFSTCFPQIVIDNASNSRDAATNSSL</sequence>
<evidence type="ECO:0000313" key="1">
    <source>
        <dbReference type="EMBL" id="GMS78351.1"/>
    </source>
</evidence>
<feature type="non-terminal residue" evidence="1">
    <location>
        <position position="1"/>
    </location>
</feature>
<comment type="caution">
    <text evidence="1">The sequence shown here is derived from an EMBL/GenBank/DDBJ whole genome shotgun (WGS) entry which is preliminary data.</text>
</comment>
<keyword evidence="2" id="KW-1185">Reference proteome</keyword>
<evidence type="ECO:0000313" key="2">
    <source>
        <dbReference type="Proteomes" id="UP001432027"/>
    </source>
</evidence>
<gene>
    <name evidence="1" type="ORF">PENTCL1PPCAC_526</name>
</gene>
<dbReference type="Proteomes" id="UP001432027">
    <property type="component" value="Unassembled WGS sequence"/>
</dbReference>
<accession>A0AAV5SF87</accession>
<name>A0AAV5SF87_9BILA</name>